<feature type="transmembrane region" description="Helical" evidence="11">
    <location>
        <begin position="66"/>
        <end position="87"/>
    </location>
</feature>
<evidence type="ECO:0000256" key="2">
    <source>
        <dbReference type="ARBA" id="ARBA00007809"/>
    </source>
</evidence>
<dbReference type="EMBL" id="JABFUD020000011">
    <property type="protein sequence ID" value="KAI5073789.1"/>
    <property type="molecule type" value="Genomic_DNA"/>
</dbReference>
<sequence length="157" mass="17526">MVPLSVVLGIVGNITAFVGLVSPMPTFWRIMRNGCTGSFSAQPYLFSLMSSLFWAFYGILEHNGIFVVTISATSAFFIFYLSIYIWFTTCPQRRKVFIALLAILLSYMGVIVSTLLLKRNHHYYILIVGILSIISSIVSTAATLTIVAIKEGIHYKE</sequence>
<protein>
    <submittedName>
        <fullName evidence="12">Uncharacterized protein</fullName>
    </submittedName>
</protein>
<dbReference type="Gene3D" id="1.20.1280.290">
    <property type="match status" value="1"/>
</dbReference>
<keyword evidence="3" id="KW-0813">Transport</keyword>
<dbReference type="OrthoDB" id="409725at2759"/>
<evidence type="ECO:0000256" key="1">
    <source>
        <dbReference type="ARBA" id="ARBA00004651"/>
    </source>
</evidence>
<evidence type="ECO:0000256" key="10">
    <source>
        <dbReference type="ARBA" id="ARBA00037238"/>
    </source>
</evidence>
<organism evidence="12 13">
    <name type="scientific">Adiantum capillus-veneris</name>
    <name type="common">Maidenhair fern</name>
    <dbReference type="NCBI Taxonomy" id="13818"/>
    <lineage>
        <taxon>Eukaryota</taxon>
        <taxon>Viridiplantae</taxon>
        <taxon>Streptophyta</taxon>
        <taxon>Embryophyta</taxon>
        <taxon>Tracheophyta</taxon>
        <taxon>Polypodiopsida</taxon>
        <taxon>Polypodiidae</taxon>
        <taxon>Polypodiales</taxon>
        <taxon>Pteridineae</taxon>
        <taxon>Pteridaceae</taxon>
        <taxon>Vittarioideae</taxon>
        <taxon>Adiantum</taxon>
    </lineage>
</organism>
<evidence type="ECO:0000313" key="13">
    <source>
        <dbReference type="Proteomes" id="UP000886520"/>
    </source>
</evidence>
<evidence type="ECO:0000313" key="12">
    <source>
        <dbReference type="EMBL" id="KAI5073789.1"/>
    </source>
</evidence>
<reference evidence="12" key="1">
    <citation type="submission" date="2021-01" db="EMBL/GenBank/DDBJ databases">
        <title>Adiantum capillus-veneris genome.</title>
        <authorList>
            <person name="Fang Y."/>
            <person name="Liao Q."/>
        </authorList>
    </citation>
    <scope>NUCLEOTIDE SEQUENCE</scope>
    <source>
        <strain evidence="12">H3</strain>
        <tissue evidence="12">Leaf</tissue>
    </source>
</reference>
<dbReference type="InterPro" id="IPR004316">
    <property type="entry name" value="SWEET_rpt"/>
</dbReference>
<keyword evidence="7" id="KW-0677">Repeat</keyword>
<dbReference type="AlphaFoldDB" id="A0A9D4UTG0"/>
<evidence type="ECO:0000256" key="6">
    <source>
        <dbReference type="ARBA" id="ARBA00022692"/>
    </source>
</evidence>
<evidence type="ECO:0000256" key="7">
    <source>
        <dbReference type="ARBA" id="ARBA00022737"/>
    </source>
</evidence>
<keyword evidence="9 11" id="KW-0472">Membrane</keyword>
<keyword evidence="13" id="KW-1185">Reference proteome</keyword>
<evidence type="ECO:0000256" key="4">
    <source>
        <dbReference type="ARBA" id="ARBA00022475"/>
    </source>
</evidence>
<comment type="similarity">
    <text evidence="2">Belongs to the SWEET sugar transporter family.</text>
</comment>
<comment type="caution">
    <text evidence="12">The sequence shown here is derived from an EMBL/GenBank/DDBJ whole genome shotgun (WGS) entry which is preliminary data.</text>
</comment>
<feature type="transmembrane region" description="Helical" evidence="11">
    <location>
        <begin position="43"/>
        <end position="60"/>
    </location>
</feature>
<dbReference type="GO" id="GO:0051119">
    <property type="term" value="F:sugar transmembrane transporter activity"/>
    <property type="evidence" value="ECO:0007669"/>
    <property type="project" value="InterPro"/>
</dbReference>
<dbReference type="PANTHER" id="PTHR10791:SF30">
    <property type="entry name" value="SUGAR TRANSPORTER SWEET1"/>
    <property type="match status" value="1"/>
</dbReference>
<evidence type="ECO:0000256" key="8">
    <source>
        <dbReference type="ARBA" id="ARBA00022989"/>
    </source>
</evidence>
<comment type="subcellular location">
    <subcellularLocation>
        <location evidence="1">Cell membrane</location>
        <topology evidence="1">Multi-pass membrane protein</topology>
    </subcellularLocation>
</comment>
<evidence type="ECO:0000256" key="5">
    <source>
        <dbReference type="ARBA" id="ARBA00022597"/>
    </source>
</evidence>
<comment type="function">
    <text evidence="10">Mediates both low-affinity uptake and efflux of sugar across the plasma membrane.</text>
</comment>
<dbReference type="PANTHER" id="PTHR10791">
    <property type="entry name" value="RAG1-ACTIVATING PROTEIN 1"/>
    <property type="match status" value="1"/>
</dbReference>
<feature type="transmembrane region" description="Helical" evidence="11">
    <location>
        <begin position="6"/>
        <end position="31"/>
    </location>
</feature>
<accession>A0A9D4UTG0</accession>
<dbReference type="Proteomes" id="UP000886520">
    <property type="component" value="Chromosome 11"/>
</dbReference>
<keyword evidence="4" id="KW-1003">Cell membrane</keyword>
<dbReference type="InterPro" id="IPR047664">
    <property type="entry name" value="SWEET"/>
</dbReference>
<keyword evidence="6 11" id="KW-0812">Transmembrane</keyword>
<keyword evidence="8 11" id="KW-1133">Transmembrane helix</keyword>
<dbReference type="Pfam" id="PF03083">
    <property type="entry name" value="MtN3_slv"/>
    <property type="match status" value="1"/>
</dbReference>
<evidence type="ECO:0000256" key="9">
    <source>
        <dbReference type="ARBA" id="ARBA00023136"/>
    </source>
</evidence>
<feature type="transmembrane region" description="Helical" evidence="11">
    <location>
        <begin position="96"/>
        <end position="117"/>
    </location>
</feature>
<keyword evidence="5" id="KW-0762">Sugar transport</keyword>
<evidence type="ECO:0000256" key="11">
    <source>
        <dbReference type="SAM" id="Phobius"/>
    </source>
</evidence>
<evidence type="ECO:0000256" key="3">
    <source>
        <dbReference type="ARBA" id="ARBA00022448"/>
    </source>
</evidence>
<feature type="transmembrane region" description="Helical" evidence="11">
    <location>
        <begin position="123"/>
        <end position="149"/>
    </location>
</feature>
<name>A0A9D4UTG0_ADICA</name>
<gene>
    <name evidence="12" type="ORF">GOP47_0011802</name>
</gene>
<proteinExistence type="inferred from homology"/>
<dbReference type="GO" id="GO:0005886">
    <property type="term" value="C:plasma membrane"/>
    <property type="evidence" value="ECO:0007669"/>
    <property type="project" value="UniProtKB-SubCell"/>
</dbReference>